<keyword evidence="5" id="KW-0326">Glycosidase</keyword>
<dbReference type="PIRSF" id="PIRSF016202">
    <property type="entry name" value="PH1107"/>
    <property type="match status" value="1"/>
</dbReference>
<evidence type="ECO:0000256" key="4">
    <source>
        <dbReference type="HAMAP-Rule" id="MF_00928"/>
    </source>
</evidence>
<proteinExistence type="inferred from homology"/>
<dbReference type="GO" id="GO:0016798">
    <property type="term" value="F:hydrolase activity, acting on glycosyl bonds"/>
    <property type="evidence" value="ECO:0007669"/>
    <property type="project" value="UniProtKB-KW"/>
</dbReference>
<dbReference type="Pfam" id="PF04041">
    <property type="entry name" value="Glyco_hydro_130"/>
    <property type="match status" value="1"/>
</dbReference>
<dbReference type="GO" id="GO:0071555">
    <property type="term" value="P:cell wall organization"/>
    <property type="evidence" value="ECO:0007669"/>
    <property type="project" value="UniProtKB-KW"/>
</dbReference>
<name>A0ABD8AS31_PAEAM</name>
<evidence type="ECO:0000256" key="2">
    <source>
        <dbReference type="ARBA" id="ARBA00022679"/>
    </source>
</evidence>
<dbReference type="InterPro" id="IPR023296">
    <property type="entry name" value="Glyco_hydro_beta-prop_sf"/>
</dbReference>
<keyword evidence="4" id="KW-0961">Cell wall biogenesis/degradation</keyword>
<keyword evidence="5" id="KW-0378">Hydrolase</keyword>
<dbReference type="EC" id="2.4.1.281" evidence="4"/>
<comment type="catalytic activity">
    <reaction evidence="4">
        <text>beta-D-mannosyl-(1-&gt;4)-D-glucose + phosphate = alpha-D-mannose 1-phosphate + D-glucose</text>
        <dbReference type="Rhea" id="RHEA:32531"/>
        <dbReference type="ChEBI" id="CHEBI:4167"/>
        <dbReference type="ChEBI" id="CHEBI:43474"/>
        <dbReference type="ChEBI" id="CHEBI:58409"/>
        <dbReference type="ChEBI" id="CHEBI:64351"/>
        <dbReference type="EC" id="2.4.1.281"/>
    </reaction>
</comment>
<comment type="similarity">
    <text evidence="3 4">Belongs to the glycosyl hydrolase 130 family.</text>
</comment>
<sequence>MIHPKYKELLEKQEQLLSRPNEINSSFYNGIYDRYQYPVITRHHVPLHWRFDLDETTNPHFMERLGINATLNPGAIYFNGKYIMVIRTEGLDRKSIFALAESDNGIDGFRFTGKPLVWDDIDADETNQYDMRLVQHEDGWIYGIYCSERKDPEAPAFDTSSAVAQAGLVRTRDLTSWERLPNITTNSPQQRNVVLHPEFVDGKYAFYTRPQDGFISTGSGGGIAFGLCEDILNPVIHEETIIDERQYHTVYEVKNGQGPAPLKTDRGWIHIAHGVRNTAAGLRYVLYTFATDLNDPARIIAKPGGHFIAPYDDERVGDVSNVIFCNGAVVNEQEEVFIYYASSDTRCHVATTTLEKLVDYTFNTPADPYRSLDCASQRGQLIEQNEKLLQKQLT</sequence>
<dbReference type="GO" id="GO:0005975">
    <property type="term" value="P:carbohydrate metabolic process"/>
    <property type="evidence" value="ECO:0007669"/>
    <property type="project" value="UniProtKB-UniRule"/>
</dbReference>
<keyword evidence="1 4" id="KW-0328">Glycosyltransferase</keyword>
<protein>
    <recommendedName>
        <fullName evidence="4">4-O-beta-D-mannosyl-D-glucose phosphorylase</fullName>
        <shortName evidence="4">MGP</shortName>
        <shortName evidence="4">Mannosylglucose phosphorylase</shortName>
        <ecNumber evidence="4">2.4.1.281</ecNumber>
    </recommendedName>
</protein>
<comment type="function">
    <text evidence="4">Converts 4-O-beta-D-mannopyranosyl-D-glucopyranose (Man-Glc) to mannose 1-phosphate (Man1P) and glucose.</text>
</comment>
<reference evidence="5 6" key="1">
    <citation type="submission" date="2024-02" db="EMBL/GenBank/DDBJ databases">
        <title>Complete sequences of two Paenibacillus sp. strains and one Lysinibacillus strain isolated from the environment on STAA medium highlight biotechnological potential.</title>
        <authorList>
            <person name="Attere S.A."/>
            <person name="Piche L.C."/>
            <person name="Intertaglia L."/>
            <person name="Lami R."/>
            <person name="Charette S.J."/>
            <person name="Vincent A.T."/>
        </authorList>
    </citation>
    <scope>NUCLEOTIDE SEQUENCE [LARGE SCALE GENOMIC DNA]</scope>
    <source>
        <strain evidence="5 6">Y5S-7</strain>
    </source>
</reference>
<dbReference type="AlphaFoldDB" id="A0ABD8AS31"/>
<dbReference type="PANTHER" id="PTHR34106:SF1">
    <property type="entry name" value="1,4-BETA-MANNOSYL-N-ACETYLGLUCOSAMINE PHOSPHORYLASE"/>
    <property type="match status" value="1"/>
</dbReference>
<dbReference type="GO" id="GO:0016758">
    <property type="term" value="F:hexosyltransferase activity"/>
    <property type="evidence" value="ECO:0007669"/>
    <property type="project" value="UniProtKB-UniRule"/>
</dbReference>
<accession>A0ABD8AS31</accession>
<evidence type="ECO:0000313" key="5">
    <source>
        <dbReference type="EMBL" id="WWP20402.1"/>
    </source>
</evidence>
<dbReference type="GeneID" id="93479589"/>
<organism evidence="5 6">
    <name type="scientific">Paenibacillus amylolyticus</name>
    <dbReference type="NCBI Taxonomy" id="1451"/>
    <lineage>
        <taxon>Bacteria</taxon>
        <taxon>Bacillati</taxon>
        <taxon>Bacillota</taxon>
        <taxon>Bacilli</taxon>
        <taxon>Bacillales</taxon>
        <taxon>Paenibacillaceae</taxon>
        <taxon>Paenibacillus</taxon>
    </lineage>
</organism>
<dbReference type="InterPro" id="IPR028583">
    <property type="entry name" value="Man_Glc_phosphorylase"/>
</dbReference>
<dbReference type="RefSeq" id="WP_338707299.1">
    <property type="nucleotide sequence ID" value="NZ_CP145892.1"/>
</dbReference>
<keyword evidence="4" id="KW-0119">Carbohydrate metabolism</keyword>
<keyword evidence="2 4" id="KW-0808">Transferase</keyword>
<dbReference type="EMBL" id="CP145892">
    <property type="protein sequence ID" value="WWP20402.1"/>
    <property type="molecule type" value="Genomic_DNA"/>
</dbReference>
<gene>
    <name evidence="5" type="ORF">V6668_28950</name>
</gene>
<dbReference type="Proteomes" id="UP001364764">
    <property type="component" value="Chromosome"/>
</dbReference>
<dbReference type="HAMAP" id="MF_00928">
    <property type="entry name" value="Man_Glc_phosphorylase"/>
    <property type="match status" value="1"/>
</dbReference>
<dbReference type="InterPro" id="IPR007184">
    <property type="entry name" value="Mannoside_phosphorylase"/>
</dbReference>
<dbReference type="PANTHER" id="PTHR34106">
    <property type="entry name" value="GLYCOSIDASE"/>
    <property type="match status" value="1"/>
</dbReference>
<dbReference type="Gene3D" id="2.115.10.20">
    <property type="entry name" value="Glycosyl hydrolase domain, family 43"/>
    <property type="match status" value="1"/>
</dbReference>
<evidence type="ECO:0000313" key="6">
    <source>
        <dbReference type="Proteomes" id="UP001364764"/>
    </source>
</evidence>
<dbReference type="SUPFAM" id="SSF75005">
    <property type="entry name" value="Arabinanase/levansucrase/invertase"/>
    <property type="match status" value="1"/>
</dbReference>
<evidence type="ECO:0000256" key="1">
    <source>
        <dbReference type="ARBA" id="ARBA00022676"/>
    </source>
</evidence>
<evidence type="ECO:0000256" key="3">
    <source>
        <dbReference type="ARBA" id="ARBA00024356"/>
    </source>
</evidence>